<evidence type="ECO:0000256" key="1">
    <source>
        <dbReference type="ARBA" id="ARBA00022741"/>
    </source>
</evidence>
<gene>
    <name evidence="4" type="ORF">AB0301_02080</name>
</gene>
<dbReference type="SMART" id="SM00382">
    <property type="entry name" value="AAA"/>
    <property type="match status" value="1"/>
</dbReference>
<dbReference type="GO" id="GO:0005524">
    <property type="term" value="F:ATP binding"/>
    <property type="evidence" value="ECO:0007669"/>
    <property type="project" value="UniProtKB-KW"/>
</dbReference>
<dbReference type="InterPro" id="IPR003439">
    <property type="entry name" value="ABC_transporter-like_ATP-bd"/>
</dbReference>
<dbReference type="PROSITE" id="PS50893">
    <property type="entry name" value="ABC_TRANSPORTER_2"/>
    <property type="match status" value="1"/>
</dbReference>
<sequence>MSRPPLRTDGVSFSRGGRMLIDGIDCTVEAGSLTALVGPNGAGKSTLLHLIAAAESPTAGAIVLGGTDARSMRRRARARYTALVEQQADTDLDLSVLDVVLLGRTPHLSMLGGPDQADAEIARAALGRAGAEAFSERRFQELSGGERQRVLLARALAQEPTLLLMDEPTNHLDIHSQLHTLGLMRTLADDGIAILAALHDLPLAARYADQVIVVDHGRVMASGAPAEILTPELIQLVYGVRADVLAHPVDGSPLIAFSPLDTDPTNRVVRRSGGDDVIVAASGPNVADRLERAP</sequence>
<dbReference type="InterPro" id="IPR003593">
    <property type="entry name" value="AAA+_ATPase"/>
</dbReference>
<dbReference type="CDD" id="cd03214">
    <property type="entry name" value="ABC_Iron-Siderophores_B12_Hemin"/>
    <property type="match status" value="1"/>
</dbReference>
<evidence type="ECO:0000313" key="5">
    <source>
        <dbReference type="Proteomes" id="UP001553715"/>
    </source>
</evidence>
<evidence type="ECO:0000313" key="4">
    <source>
        <dbReference type="EMBL" id="MEW1973862.1"/>
    </source>
</evidence>
<evidence type="ECO:0000256" key="2">
    <source>
        <dbReference type="ARBA" id="ARBA00022840"/>
    </source>
</evidence>
<keyword evidence="1" id="KW-0547">Nucleotide-binding</keyword>
<reference evidence="4 5" key="1">
    <citation type="submission" date="2024-06" db="EMBL/GenBank/DDBJ databases">
        <title>The Natural Products Discovery Center: Release of the First 8490 Sequenced Strains for Exploring Actinobacteria Biosynthetic Diversity.</title>
        <authorList>
            <person name="Kalkreuter E."/>
            <person name="Kautsar S.A."/>
            <person name="Yang D."/>
            <person name="Bader C.D."/>
            <person name="Teijaro C.N."/>
            <person name="Fluegel L."/>
            <person name="Davis C.M."/>
            <person name="Simpson J.R."/>
            <person name="Lauterbach L."/>
            <person name="Steele A.D."/>
            <person name="Gui C."/>
            <person name="Meng S."/>
            <person name="Li G."/>
            <person name="Viehrig K."/>
            <person name="Ye F."/>
            <person name="Su P."/>
            <person name="Kiefer A.F."/>
            <person name="Nichols A."/>
            <person name="Cepeda A.J."/>
            <person name="Yan W."/>
            <person name="Fan B."/>
            <person name="Jiang Y."/>
            <person name="Adhikari A."/>
            <person name="Zheng C.-J."/>
            <person name="Schuster L."/>
            <person name="Cowan T.M."/>
            <person name="Smanski M.J."/>
            <person name="Chevrette M.G."/>
            <person name="De Carvalho L.P.S."/>
            <person name="Shen B."/>
        </authorList>
    </citation>
    <scope>NUCLEOTIDE SEQUENCE [LARGE SCALE GENOMIC DNA]</scope>
    <source>
        <strain evidence="4 5">NPDC077434</strain>
    </source>
</reference>
<feature type="domain" description="ABC transporter" evidence="3">
    <location>
        <begin position="6"/>
        <end position="241"/>
    </location>
</feature>
<proteinExistence type="predicted"/>
<keyword evidence="5" id="KW-1185">Reference proteome</keyword>
<dbReference type="Proteomes" id="UP001553715">
    <property type="component" value="Unassembled WGS sequence"/>
</dbReference>
<name>A0ABV3LD75_9MICO</name>
<organism evidence="4 5">
    <name type="scientific">Microbacterium profundi</name>
    <dbReference type="NCBI Taxonomy" id="450380"/>
    <lineage>
        <taxon>Bacteria</taxon>
        <taxon>Bacillati</taxon>
        <taxon>Actinomycetota</taxon>
        <taxon>Actinomycetes</taxon>
        <taxon>Micrococcales</taxon>
        <taxon>Microbacteriaceae</taxon>
        <taxon>Microbacterium</taxon>
    </lineage>
</organism>
<evidence type="ECO:0000259" key="3">
    <source>
        <dbReference type="PROSITE" id="PS50893"/>
    </source>
</evidence>
<comment type="caution">
    <text evidence="4">The sequence shown here is derived from an EMBL/GenBank/DDBJ whole genome shotgun (WGS) entry which is preliminary data.</text>
</comment>
<dbReference type="SUPFAM" id="SSF52540">
    <property type="entry name" value="P-loop containing nucleoside triphosphate hydrolases"/>
    <property type="match status" value="1"/>
</dbReference>
<dbReference type="PANTHER" id="PTHR42794">
    <property type="entry name" value="HEMIN IMPORT ATP-BINDING PROTEIN HMUV"/>
    <property type="match status" value="1"/>
</dbReference>
<dbReference type="PANTHER" id="PTHR42794:SF2">
    <property type="entry name" value="ABC TRANSPORTER ATP-BINDING PROTEIN"/>
    <property type="match status" value="1"/>
</dbReference>
<dbReference type="EMBL" id="JBFBMH010000002">
    <property type="protein sequence ID" value="MEW1973862.1"/>
    <property type="molecule type" value="Genomic_DNA"/>
</dbReference>
<dbReference type="RefSeq" id="WP_366232219.1">
    <property type="nucleotide sequence ID" value="NZ_JBFBMH010000002.1"/>
</dbReference>
<dbReference type="Gene3D" id="3.40.50.300">
    <property type="entry name" value="P-loop containing nucleotide triphosphate hydrolases"/>
    <property type="match status" value="1"/>
</dbReference>
<dbReference type="InterPro" id="IPR027417">
    <property type="entry name" value="P-loop_NTPase"/>
</dbReference>
<keyword evidence="2 4" id="KW-0067">ATP-binding</keyword>
<dbReference type="Pfam" id="PF00005">
    <property type="entry name" value="ABC_tran"/>
    <property type="match status" value="1"/>
</dbReference>
<dbReference type="InterPro" id="IPR017871">
    <property type="entry name" value="ABC_transporter-like_CS"/>
</dbReference>
<accession>A0ABV3LD75</accession>
<dbReference type="PROSITE" id="PS00211">
    <property type="entry name" value="ABC_TRANSPORTER_1"/>
    <property type="match status" value="1"/>
</dbReference>
<protein>
    <submittedName>
        <fullName evidence="4">ATP-binding cassette domain-containing protein</fullName>
    </submittedName>
</protein>